<dbReference type="GO" id="GO:0000155">
    <property type="term" value="F:phosphorelay sensor kinase activity"/>
    <property type="evidence" value="ECO:0007669"/>
    <property type="project" value="InterPro"/>
</dbReference>
<evidence type="ECO:0000313" key="7">
    <source>
        <dbReference type="Proteomes" id="UP000178526"/>
    </source>
</evidence>
<dbReference type="InterPro" id="IPR003661">
    <property type="entry name" value="HisK_dim/P_dom"/>
</dbReference>
<dbReference type="CDD" id="cd00009">
    <property type="entry name" value="AAA"/>
    <property type="match status" value="1"/>
</dbReference>
<protein>
    <recommendedName>
        <fullName evidence="8">Sigma-54 factor interaction domain-containing protein</fullName>
    </recommendedName>
</protein>
<dbReference type="PROSITE" id="PS50109">
    <property type="entry name" value="HIS_KIN"/>
    <property type="match status" value="1"/>
</dbReference>
<evidence type="ECO:0008006" key="8">
    <source>
        <dbReference type="Google" id="ProtNLM"/>
    </source>
</evidence>
<evidence type="ECO:0000259" key="5">
    <source>
        <dbReference type="PROSITE" id="PS50109"/>
    </source>
</evidence>
<dbReference type="SUPFAM" id="SSF47384">
    <property type="entry name" value="Homodimeric domain of signal transducing histidine kinase"/>
    <property type="match status" value="1"/>
</dbReference>
<name>A0A1F7RP78_9BACT</name>
<evidence type="ECO:0000256" key="1">
    <source>
        <dbReference type="ARBA" id="ARBA00022741"/>
    </source>
</evidence>
<dbReference type="Gene3D" id="3.30.565.10">
    <property type="entry name" value="Histidine kinase-like ATPase, C-terminal domain"/>
    <property type="match status" value="1"/>
</dbReference>
<evidence type="ECO:0000313" key="6">
    <source>
        <dbReference type="EMBL" id="OGL43365.1"/>
    </source>
</evidence>
<keyword evidence="2" id="KW-0067">ATP-binding</keyword>
<dbReference type="InterPro" id="IPR027417">
    <property type="entry name" value="P-loop_NTPase"/>
</dbReference>
<dbReference type="EMBL" id="MGDB01000003">
    <property type="protein sequence ID" value="OGL43365.1"/>
    <property type="molecule type" value="Genomic_DNA"/>
</dbReference>
<dbReference type="Pfam" id="PF00158">
    <property type="entry name" value="Sigma54_activat"/>
    <property type="match status" value="1"/>
</dbReference>
<dbReference type="AlphaFoldDB" id="A0A1F7RP78"/>
<reference evidence="6 7" key="1">
    <citation type="journal article" date="2016" name="Nat. Commun.">
        <title>Thousands of microbial genomes shed light on interconnected biogeochemical processes in an aquifer system.</title>
        <authorList>
            <person name="Anantharaman K."/>
            <person name="Brown C.T."/>
            <person name="Hug L.A."/>
            <person name="Sharon I."/>
            <person name="Castelle C.J."/>
            <person name="Probst A.J."/>
            <person name="Thomas B.C."/>
            <person name="Singh A."/>
            <person name="Wilkins M.J."/>
            <person name="Karaoz U."/>
            <person name="Brodie E.L."/>
            <person name="Williams K.H."/>
            <person name="Hubbard S.S."/>
            <person name="Banfield J.F."/>
        </authorList>
    </citation>
    <scope>NUCLEOTIDE SEQUENCE [LARGE SCALE GENOMIC DNA]</scope>
</reference>
<dbReference type="InterPro" id="IPR011006">
    <property type="entry name" value="CheY-like_superfamily"/>
</dbReference>
<feature type="domain" description="Histidine kinase" evidence="5">
    <location>
        <begin position="421"/>
        <end position="637"/>
    </location>
</feature>
<dbReference type="Proteomes" id="UP000178526">
    <property type="component" value="Unassembled WGS sequence"/>
</dbReference>
<dbReference type="Gene3D" id="1.10.287.130">
    <property type="match status" value="1"/>
</dbReference>
<evidence type="ECO:0000259" key="4">
    <source>
        <dbReference type="PROSITE" id="PS50045"/>
    </source>
</evidence>
<feature type="non-terminal residue" evidence="6">
    <location>
        <position position="637"/>
    </location>
</feature>
<organism evidence="6 7">
    <name type="scientific">Candidatus Schekmanbacteria bacterium GWA2_38_11</name>
    <dbReference type="NCBI Taxonomy" id="1817876"/>
    <lineage>
        <taxon>Bacteria</taxon>
        <taxon>Candidatus Schekmaniibacteriota</taxon>
    </lineage>
</organism>
<keyword evidence="1" id="KW-0547">Nucleotide-binding</keyword>
<dbReference type="PANTHER" id="PTHR32071">
    <property type="entry name" value="TRANSCRIPTIONAL REGULATORY PROTEIN"/>
    <property type="match status" value="1"/>
</dbReference>
<feature type="region of interest" description="Disordered" evidence="3">
    <location>
        <begin position="387"/>
        <end position="410"/>
    </location>
</feature>
<proteinExistence type="predicted"/>
<dbReference type="Pfam" id="PF25601">
    <property type="entry name" value="AAA_lid_14"/>
    <property type="match status" value="1"/>
</dbReference>
<dbReference type="Gene3D" id="3.40.50.300">
    <property type="entry name" value="P-loop containing nucleotide triphosphate hydrolases"/>
    <property type="match status" value="1"/>
</dbReference>
<dbReference type="InterPro" id="IPR002078">
    <property type="entry name" value="Sigma_54_int"/>
</dbReference>
<dbReference type="InterPro" id="IPR005467">
    <property type="entry name" value="His_kinase_dom"/>
</dbReference>
<dbReference type="InterPro" id="IPR058031">
    <property type="entry name" value="AAA_lid_NorR"/>
</dbReference>
<gene>
    <name evidence="6" type="ORF">A2042_04330</name>
</gene>
<dbReference type="GO" id="GO:0006355">
    <property type="term" value="P:regulation of DNA-templated transcription"/>
    <property type="evidence" value="ECO:0007669"/>
    <property type="project" value="InterPro"/>
</dbReference>
<dbReference type="GO" id="GO:0005524">
    <property type="term" value="F:ATP binding"/>
    <property type="evidence" value="ECO:0007669"/>
    <property type="project" value="UniProtKB-KW"/>
</dbReference>
<dbReference type="CDD" id="cd00082">
    <property type="entry name" value="HisKA"/>
    <property type="match status" value="1"/>
</dbReference>
<dbReference type="InterPro" id="IPR036097">
    <property type="entry name" value="HisK_dim/P_sf"/>
</dbReference>
<feature type="domain" description="Sigma-54 factor interaction" evidence="4">
    <location>
        <begin position="151"/>
        <end position="360"/>
    </location>
</feature>
<dbReference type="SUPFAM" id="SSF52540">
    <property type="entry name" value="P-loop containing nucleoside triphosphate hydrolases"/>
    <property type="match status" value="1"/>
</dbReference>
<evidence type="ECO:0000256" key="3">
    <source>
        <dbReference type="SAM" id="MobiDB-lite"/>
    </source>
</evidence>
<dbReference type="SUPFAM" id="SSF52172">
    <property type="entry name" value="CheY-like"/>
    <property type="match status" value="1"/>
</dbReference>
<sequence length="637" mass="72945">MKKKVLVGSDSQSIRESVRVILDDQFLFFSSSFSQDLKQIVEREGIDLVILEIGYLNEKNISLLNDLFSSFSDLQFVLLVENYDAEEWNGILDRENIAIVKIPAQILDLRDRVEGILKSTNLKRVRKKIIDETECSDRYLIEENRAKFSTEVIKLLDKAITHETPVLIQGEKGTGRGLAARIIHCNGLRKKKQFLHLVCRDLTLSDFIKTLIEKRDKYSPKKSSYGTIYFDEIGDLCQKTQRMIAELIEQGGIRAESGEFVETDFRIIASTSTGLFKKMKDGNFDQKLFYKISTLPIHIEPLRERREEIPLIVEAILKEEVMKLTLSKKSFFPEAMESLKDYFWPGNLTELESVVIRSALLASNEIISPEEISYYFGRVSKDSKKHREVLADTEYPPSEGFEEGREKERKADEGNEDLIMELAHEIKNPLVAIKTFANLLPTQFDDPEFRSNFYKVMNEDIDRIDSLVESVLEYQRVLALQPEAKSLPEVLSSVIQSLEKEFNNNRILVSKDFDQNLSNIQIENNKISFALKNVILRLIKEVGEDSELRFLARVKSLTPVNSAGNFSTEGIEVVISAMDTRNKEKEELFFINEKHFGVKGIEIFLAEQLIKSNSGKISINTIDNSGIEVIILIPEIK</sequence>
<dbReference type="PANTHER" id="PTHR32071:SF57">
    <property type="entry name" value="C4-DICARBOXYLATE TRANSPORT TRANSCRIPTIONAL REGULATORY PROTEIN DCTD"/>
    <property type="match status" value="1"/>
</dbReference>
<dbReference type="Gene3D" id="1.10.8.60">
    <property type="match status" value="1"/>
</dbReference>
<dbReference type="Pfam" id="PF00512">
    <property type="entry name" value="HisKA"/>
    <property type="match status" value="1"/>
</dbReference>
<comment type="caution">
    <text evidence="6">The sequence shown here is derived from an EMBL/GenBank/DDBJ whole genome shotgun (WGS) entry which is preliminary data.</text>
</comment>
<evidence type="ECO:0000256" key="2">
    <source>
        <dbReference type="ARBA" id="ARBA00022840"/>
    </source>
</evidence>
<dbReference type="PROSITE" id="PS50045">
    <property type="entry name" value="SIGMA54_INTERACT_4"/>
    <property type="match status" value="1"/>
</dbReference>
<accession>A0A1F7RP78</accession>
<dbReference type="SMART" id="SM00388">
    <property type="entry name" value="HisKA"/>
    <property type="match status" value="1"/>
</dbReference>
<dbReference type="InterPro" id="IPR036890">
    <property type="entry name" value="HATPase_C_sf"/>
</dbReference>